<evidence type="ECO:0000256" key="1">
    <source>
        <dbReference type="SAM" id="MobiDB-lite"/>
    </source>
</evidence>
<accession>W9ZQ03</accession>
<dbReference type="AlphaFoldDB" id="W9ZQ03"/>
<organism evidence="2">
    <name type="scientific">Fusarium oxysporum f. sp. melonis 26406</name>
    <dbReference type="NCBI Taxonomy" id="1089452"/>
    <lineage>
        <taxon>Eukaryota</taxon>
        <taxon>Fungi</taxon>
        <taxon>Dikarya</taxon>
        <taxon>Ascomycota</taxon>
        <taxon>Pezizomycotina</taxon>
        <taxon>Sordariomycetes</taxon>
        <taxon>Hypocreomycetidae</taxon>
        <taxon>Hypocreales</taxon>
        <taxon>Nectriaceae</taxon>
        <taxon>Fusarium</taxon>
        <taxon>Fusarium oxysporum species complex</taxon>
    </lineage>
</organism>
<dbReference type="HOGENOM" id="CLU_2158519_0_0_1"/>
<reference evidence="2" key="2">
    <citation type="submission" date="2014-02" db="EMBL/GenBank/DDBJ databases">
        <title>Annotation of the Genome Sequence of Fusarium oxysporum f. sp. melonis 26406.</title>
        <authorList>
            <consortium name="The Broad Institute Genomics Platform"/>
            <person name="Ma L.-J."/>
            <person name="Corby-Kistler H."/>
            <person name="Broz K."/>
            <person name="Gale L.R."/>
            <person name="Jonkers W."/>
            <person name="O'Donnell K."/>
            <person name="Ploetz R."/>
            <person name="Steinberg C."/>
            <person name="Schwartz D.C."/>
            <person name="VanEtten H."/>
            <person name="Zhou S."/>
            <person name="Young S.K."/>
            <person name="Zeng Q."/>
            <person name="Gargeya S."/>
            <person name="Fitzgerald M."/>
            <person name="Abouelleil A."/>
            <person name="Alvarado L."/>
            <person name="Chapman S.B."/>
            <person name="Gainer-Dewar J."/>
            <person name="Goldberg J."/>
            <person name="Griggs A."/>
            <person name="Gujja S."/>
            <person name="Hansen M."/>
            <person name="Howarth C."/>
            <person name="Imamovic A."/>
            <person name="Ireland A."/>
            <person name="Larimer J."/>
            <person name="McCowan C."/>
            <person name="Murphy C."/>
            <person name="Pearson M."/>
            <person name="Poon T.W."/>
            <person name="Priest M."/>
            <person name="Roberts A."/>
            <person name="Saif S."/>
            <person name="Shea T."/>
            <person name="Sykes S."/>
            <person name="Wortman J."/>
            <person name="Nusbaum C."/>
            <person name="Birren B."/>
        </authorList>
    </citation>
    <scope>NUCLEOTIDE SEQUENCE</scope>
    <source>
        <strain evidence="2">26406</strain>
    </source>
</reference>
<dbReference type="Proteomes" id="UP000030703">
    <property type="component" value="Unassembled WGS sequence"/>
</dbReference>
<proteinExistence type="predicted"/>
<dbReference type="VEuPathDB" id="FungiDB:FOMG_20004"/>
<dbReference type="EMBL" id="KI981209">
    <property type="protein sequence ID" value="EXK23216.1"/>
    <property type="molecule type" value="Genomic_DNA"/>
</dbReference>
<reference evidence="2" key="1">
    <citation type="submission" date="2012-04" db="EMBL/GenBank/DDBJ databases">
        <title>The Genome Sequence of Fusarium oxysporum melonis.</title>
        <authorList>
            <consortium name="The Broad Institute Genome Sequencing Platform"/>
            <person name="Ma L.-J."/>
            <person name="Gale L.R."/>
            <person name="Schwartz D.C."/>
            <person name="Zhou S."/>
            <person name="Corby-Kistler H."/>
            <person name="Young S.K."/>
            <person name="Zeng Q."/>
            <person name="Gargeya S."/>
            <person name="Fitzgerald M."/>
            <person name="Haas B."/>
            <person name="Abouelleil A."/>
            <person name="Alvarado L."/>
            <person name="Arachchi H.M."/>
            <person name="Berlin A."/>
            <person name="Brown A."/>
            <person name="Chapman S.B."/>
            <person name="Chen Z."/>
            <person name="Dunbar C."/>
            <person name="Freedman E."/>
            <person name="Gearin G."/>
            <person name="Goldberg J."/>
            <person name="Griggs A."/>
            <person name="Gujja S."/>
            <person name="Heiman D."/>
            <person name="Howarth C."/>
            <person name="Larson L."/>
            <person name="Lui A."/>
            <person name="MacDonald P.J.P."/>
            <person name="Montmayeur A."/>
            <person name="Murphy C."/>
            <person name="Neiman D."/>
            <person name="Pearson M."/>
            <person name="Priest M."/>
            <person name="Roberts A."/>
            <person name="Saif S."/>
            <person name="Shea T."/>
            <person name="Shenoy N."/>
            <person name="Sisk P."/>
            <person name="Stolte C."/>
            <person name="Sykes S."/>
            <person name="Wortman J."/>
            <person name="Nusbaum C."/>
            <person name="Birren B."/>
        </authorList>
    </citation>
    <scope>NUCLEOTIDE SEQUENCE</scope>
    <source>
        <strain evidence="2">26406</strain>
    </source>
</reference>
<feature type="region of interest" description="Disordered" evidence="1">
    <location>
        <begin position="1"/>
        <end position="62"/>
    </location>
</feature>
<gene>
    <name evidence="2" type="ORF">FOMG_20004</name>
</gene>
<protein>
    <submittedName>
        <fullName evidence="2">Uncharacterized protein</fullName>
    </submittedName>
</protein>
<evidence type="ECO:0000313" key="2">
    <source>
        <dbReference type="EMBL" id="EXK23216.1"/>
    </source>
</evidence>
<name>W9ZQ03_FUSOX</name>
<sequence>MVGDDSDASGKCPSPVTEPFSMNRDARDLLWQTENNLDERSDEGIRGGKMIKESKRRKNRQITRNKAQHILPVSILFEIALNLTASFSQLFLGFPSGVFRQIPNLSRRLRG</sequence>
<feature type="compositionally biased region" description="Basic and acidic residues" evidence="1">
    <location>
        <begin position="37"/>
        <end position="53"/>
    </location>
</feature>